<dbReference type="CDD" id="cd16833">
    <property type="entry name" value="YfiH"/>
    <property type="match status" value="1"/>
</dbReference>
<comment type="caution">
    <text evidence="13">The sequence shown here is derived from an EMBL/GenBank/DDBJ whole genome shotgun (WGS) entry which is preliminary data.</text>
</comment>
<dbReference type="EMBL" id="SLWS01000003">
    <property type="protein sequence ID" value="TCO60996.1"/>
    <property type="molecule type" value="Genomic_DNA"/>
</dbReference>
<evidence type="ECO:0000256" key="9">
    <source>
        <dbReference type="ARBA" id="ARBA00047989"/>
    </source>
</evidence>
<dbReference type="GO" id="GO:0016787">
    <property type="term" value="F:hydrolase activity"/>
    <property type="evidence" value="ECO:0007669"/>
    <property type="project" value="UniProtKB-KW"/>
</dbReference>
<dbReference type="SUPFAM" id="SSF64438">
    <property type="entry name" value="CNF1/YfiH-like putative cysteine hydrolases"/>
    <property type="match status" value="1"/>
</dbReference>
<keyword evidence="7" id="KW-0862">Zinc</keyword>
<dbReference type="PANTHER" id="PTHR30616">
    <property type="entry name" value="UNCHARACTERIZED PROTEIN YFIH"/>
    <property type="match status" value="1"/>
</dbReference>
<dbReference type="Proteomes" id="UP000295680">
    <property type="component" value="Unassembled WGS sequence"/>
</dbReference>
<evidence type="ECO:0000256" key="7">
    <source>
        <dbReference type="ARBA" id="ARBA00022833"/>
    </source>
</evidence>
<evidence type="ECO:0000256" key="11">
    <source>
        <dbReference type="ARBA" id="ARBA00049893"/>
    </source>
</evidence>
<keyword evidence="5" id="KW-0479">Metal-binding</keyword>
<comment type="catalytic activity">
    <reaction evidence="11">
        <text>S-methyl-5'-thioadenosine + phosphate = 5-(methylsulfanyl)-alpha-D-ribose 1-phosphate + adenine</text>
        <dbReference type="Rhea" id="RHEA:11852"/>
        <dbReference type="ChEBI" id="CHEBI:16708"/>
        <dbReference type="ChEBI" id="CHEBI:17509"/>
        <dbReference type="ChEBI" id="CHEBI:43474"/>
        <dbReference type="ChEBI" id="CHEBI:58533"/>
        <dbReference type="EC" id="2.4.2.28"/>
    </reaction>
    <physiologicalReaction direction="left-to-right" evidence="11">
        <dbReference type="Rhea" id="RHEA:11853"/>
    </physiologicalReaction>
</comment>
<dbReference type="GO" id="GO:0017061">
    <property type="term" value="F:S-methyl-5-thioadenosine phosphorylase activity"/>
    <property type="evidence" value="ECO:0007669"/>
    <property type="project" value="UniProtKB-EC"/>
</dbReference>
<evidence type="ECO:0000313" key="14">
    <source>
        <dbReference type="Proteomes" id="UP000295680"/>
    </source>
</evidence>
<gene>
    <name evidence="13" type="ORF">EV192_103579</name>
</gene>
<evidence type="ECO:0000313" key="13">
    <source>
        <dbReference type="EMBL" id="TCO60996.1"/>
    </source>
</evidence>
<evidence type="ECO:0000256" key="6">
    <source>
        <dbReference type="ARBA" id="ARBA00022801"/>
    </source>
</evidence>
<sequence>MSTPTGLPDQVVFMRQVHGGAVAYVTAPGVRPEVDAVFTDQRGLALRVVVADCAPVLITTAGMVGAAHSGRTGTVAGVVPALVRAMAGRGADVRGMTAWIGPNACGSCYEVPPQMRADVTAAVPHAWATTRHGTPSVDIRAGIVGQLTALGVTDIQHDDRCTIESPQLWSYRRDRRSGGNYGFVWLD</sequence>
<comment type="catalytic activity">
    <reaction evidence="9">
        <text>adenosine + H2O + H(+) = inosine + NH4(+)</text>
        <dbReference type="Rhea" id="RHEA:24408"/>
        <dbReference type="ChEBI" id="CHEBI:15377"/>
        <dbReference type="ChEBI" id="CHEBI:15378"/>
        <dbReference type="ChEBI" id="CHEBI:16335"/>
        <dbReference type="ChEBI" id="CHEBI:17596"/>
        <dbReference type="ChEBI" id="CHEBI:28938"/>
        <dbReference type="EC" id="3.5.4.4"/>
    </reaction>
    <physiologicalReaction direction="left-to-right" evidence="9">
        <dbReference type="Rhea" id="RHEA:24409"/>
    </physiologicalReaction>
</comment>
<comment type="catalytic activity">
    <reaction evidence="1">
        <text>inosine + phosphate = alpha-D-ribose 1-phosphate + hypoxanthine</text>
        <dbReference type="Rhea" id="RHEA:27646"/>
        <dbReference type="ChEBI" id="CHEBI:17368"/>
        <dbReference type="ChEBI" id="CHEBI:17596"/>
        <dbReference type="ChEBI" id="CHEBI:43474"/>
        <dbReference type="ChEBI" id="CHEBI:57720"/>
        <dbReference type="EC" id="2.4.2.1"/>
    </reaction>
    <physiologicalReaction direction="left-to-right" evidence="1">
        <dbReference type="Rhea" id="RHEA:27647"/>
    </physiologicalReaction>
</comment>
<evidence type="ECO:0000256" key="2">
    <source>
        <dbReference type="ARBA" id="ARBA00003215"/>
    </source>
</evidence>
<evidence type="ECO:0000256" key="10">
    <source>
        <dbReference type="ARBA" id="ARBA00048968"/>
    </source>
</evidence>
<dbReference type="AlphaFoldDB" id="A0A4R2JUP8"/>
<comment type="catalytic activity">
    <reaction evidence="10">
        <text>adenosine + phosphate = alpha-D-ribose 1-phosphate + adenine</text>
        <dbReference type="Rhea" id="RHEA:27642"/>
        <dbReference type="ChEBI" id="CHEBI:16335"/>
        <dbReference type="ChEBI" id="CHEBI:16708"/>
        <dbReference type="ChEBI" id="CHEBI:43474"/>
        <dbReference type="ChEBI" id="CHEBI:57720"/>
        <dbReference type="EC" id="2.4.2.1"/>
    </reaction>
    <physiologicalReaction direction="left-to-right" evidence="10">
        <dbReference type="Rhea" id="RHEA:27643"/>
    </physiologicalReaction>
</comment>
<keyword evidence="6" id="KW-0378">Hydrolase</keyword>
<comment type="function">
    <text evidence="2">Purine nucleoside enzyme that catalyzes the phosphorolysis of adenosine and inosine nucleosides, yielding D-ribose 1-phosphate and the respective free bases, adenine and hypoxanthine. Also catalyzes the phosphorolysis of S-methyl-5'-thioadenosine into adenine and S-methyl-5-thio-alpha-D-ribose 1-phosphate. Also has adenosine deaminase activity.</text>
</comment>
<organism evidence="13 14">
    <name type="scientific">Actinocrispum wychmicini</name>
    <dbReference type="NCBI Taxonomy" id="1213861"/>
    <lineage>
        <taxon>Bacteria</taxon>
        <taxon>Bacillati</taxon>
        <taxon>Actinomycetota</taxon>
        <taxon>Actinomycetes</taxon>
        <taxon>Pseudonocardiales</taxon>
        <taxon>Pseudonocardiaceae</taxon>
        <taxon>Actinocrispum</taxon>
    </lineage>
</organism>
<evidence type="ECO:0000256" key="4">
    <source>
        <dbReference type="ARBA" id="ARBA00022679"/>
    </source>
</evidence>
<dbReference type="RefSeq" id="WP_207926092.1">
    <property type="nucleotide sequence ID" value="NZ_SLWS01000003.1"/>
</dbReference>
<keyword evidence="4" id="KW-0808">Transferase</keyword>
<proteinExistence type="inferred from homology"/>
<dbReference type="NCBIfam" id="TIGR00726">
    <property type="entry name" value="peptidoglycan editing factor PgeF"/>
    <property type="match status" value="1"/>
</dbReference>
<evidence type="ECO:0000256" key="1">
    <source>
        <dbReference type="ARBA" id="ARBA00000553"/>
    </source>
</evidence>
<dbReference type="GO" id="GO:0005507">
    <property type="term" value="F:copper ion binding"/>
    <property type="evidence" value="ECO:0007669"/>
    <property type="project" value="TreeGrafter"/>
</dbReference>
<dbReference type="InterPro" id="IPR038371">
    <property type="entry name" value="Cu_polyphenol_OxRdtase_sf"/>
</dbReference>
<keyword evidence="8" id="KW-0186">Copper</keyword>
<evidence type="ECO:0000256" key="5">
    <source>
        <dbReference type="ARBA" id="ARBA00022723"/>
    </source>
</evidence>
<reference evidence="13 14" key="1">
    <citation type="submission" date="2019-03" db="EMBL/GenBank/DDBJ databases">
        <title>Genomic Encyclopedia of Type Strains, Phase IV (KMG-IV): sequencing the most valuable type-strain genomes for metagenomic binning, comparative biology and taxonomic classification.</title>
        <authorList>
            <person name="Goeker M."/>
        </authorList>
    </citation>
    <scope>NUCLEOTIDE SEQUENCE [LARGE SCALE GENOMIC DNA]</scope>
    <source>
        <strain evidence="13 14">DSM 45934</strain>
    </source>
</reference>
<dbReference type="InterPro" id="IPR003730">
    <property type="entry name" value="Cu_polyphenol_OxRdtase"/>
</dbReference>
<evidence type="ECO:0000256" key="8">
    <source>
        <dbReference type="ARBA" id="ARBA00023008"/>
    </source>
</evidence>
<evidence type="ECO:0000256" key="3">
    <source>
        <dbReference type="ARBA" id="ARBA00007353"/>
    </source>
</evidence>
<evidence type="ECO:0000256" key="12">
    <source>
        <dbReference type="RuleBase" id="RU361274"/>
    </source>
</evidence>
<protein>
    <recommendedName>
        <fullName evidence="12">Purine nucleoside phosphorylase</fullName>
    </recommendedName>
</protein>
<dbReference type="Pfam" id="PF02578">
    <property type="entry name" value="Cu-oxidase_4"/>
    <property type="match status" value="1"/>
</dbReference>
<keyword evidence="14" id="KW-1185">Reference proteome</keyword>
<comment type="similarity">
    <text evidence="3 12">Belongs to the purine nucleoside phosphorylase YfiH/LACC1 family.</text>
</comment>
<accession>A0A4R2JUP8</accession>
<dbReference type="InterPro" id="IPR011324">
    <property type="entry name" value="Cytotoxic_necrot_fac-like_cat"/>
</dbReference>
<dbReference type="PANTHER" id="PTHR30616:SF2">
    <property type="entry name" value="PURINE NUCLEOSIDE PHOSPHORYLASE LACC1"/>
    <property type="match status" value="1"/>
</dbReference>
<name>A0A4R2JUP8_9PSEU</name>
<dbReference type="Gene3D" id="3.60.140.10">
    <property type="entry name" value="CNF1/YfiH-like putative cysteine hydrolases"/>
    <property type="match status" value="1"/>
</dbReference>